<proteinExistence type="predicted"/>
<dbReference type="EMBL" id="GBRH01212529">
    <property type="protein sequence ID" value="JAD85366.1"/>
    <property type="molecule type" value="Transcribed_RNA"/>
</dbReference>
<protein>
    <submittedName>
        <fullName evidence="1">Uncharacterized protein</fullName>
    </submittedName>
</protein>
<reference evidence="1" key="2">
    <citation type="journal article" date="2015" name="Data Brief">
        <title>Shoot transcriptome of the giant reed, Arundo donax.</title>
        <authorList>
            <person name="Barrero R.A."/>
            <person name="Guerrero F.D."/>
            <person name="Moolhuijzen P."/>
            <person name="Goolsby J.A."/>
            <person name="Tidwell J."/>
            <person name="Bellgard S.E."/>
            <person name="Bellgard M.I."/>
        </authorList>
    </citation>
    <scope>NUCLEOTIDE SEQUENCE</scope>
    <source>
        <tissue evidence="1">Shoot tissue taken approximately 20 cm above the soil surface</tissue>
    </source>
</reference>
<dbReference type="AlphaFoldDB" id="A0A0A9DC10"/>
<accession>A0A0A9DC10</accession>
<name>A0A0A9DC10_ARUDO</name>
<reference evidence="1" key="1">
    <citation type="submission" date="2014-09" db="EMBL/GenBank/DDBJ databases">
        <authorList>
            <person name="Magalhaes I.L.F."/>
            <person name="Oliveira U."/>
            <person name="Santos F.R."/>
            <person name="Vidigal T.H.D.A."/>
            <person name="Brescovit A.D."/>
            <person name="Santos A.J."/>
        </authorList>
    </citation>
    <scope>NUCLEOTIDE SEQUENCE</scope>
    <source>
        <tissue evidence="1">Shoot tissue taken approximately 20 cm above the soil surface</tissue>
    </source>
</reference>
<sequence length="48" mass="5627">MEELWLHIIFSINMNGPDGTHKKSVSKPQKLRKPIIAHHEQEAYYVPD</sequence>
<organism evidence="1">
    <name type="scientific">Arundo donax</name>
    <name type="common">Giant reed</name>
    <name type="synonym">Donax arundinaceus</name>
    <dbReference type="NCBI Taxonomy" id="35708"/>
    <lineage>
        <taxon>Eukaryota</taxon>
        <taxon>Viridiplantae</taxon>
        <taxon>Streptophyta</taxon>
        <taxon>Embryophyta</taxon>
        <taxon>Tracheophyta</taxon>
        <taxon>Spermatophyta</taxon>
        <taxon>Magnoliopsida</taxon>
        <taxon>Liliopsida</taxon>
        <taxon>Poales</taxon>
        <taxon>Poaceae</taxon>
        <taxon>PACMAD clade</taxon>
        <taxon>Arundinoideae</taxon>
        <taxon>Arundineae</taxon>
        <taxon>Arundo</taxon>
    </lineage>
</organism>
<evidence type="ECO:0000313" key="1">
    <source>
        <dbReference type="EMBL" id="JAD85366.1"/>
    </source>
</evidence>